<keyword evidence="3" id="KW-1185">Reference proteome</keyword>
<dbReference type="HOGENOM" id="CLU_2123574_0_0_1"/>
<dbReference type="PhylomeDB" id="B4I165"/>
<dbReference type="EMBL" id="CH480819">
    <property type="protein sequence ID" value="EDW53246.1"/>
    <property type="molecule type" value="Genomic_DNA"/>
</dbReference>
<dbReference type="OrthoDB" id="7867139at2759"/>
<evidence type="ECO:0000256" key="1">
    <source>
        <dbReference type="SAM" id="Phobius"/>
    </source>
</evidence>
<keyword evidence="1" id="KW-0812">Transmembrane</keyword>
<sequence>MSDYSKFLSNLTDQLGILLRVAPKGLGGLGSLGNLGNNLGNMRPAHKALMCVGVATVACVVLGVTVKSLKGNSRKDKERIINVRIGNPIKRELKGTDKDEGSFGEEEELK</sequence>
<accession>B4I165</accession>
<evidence type="ECO:0000313" key="2">
    <source>
        <dbReference type="EMBL" id="EDW53246.1"/>
    </source>
</evidence>
<proteinExistence type="predicted"/>
<reference evidence="2 3" key="1">
    <citation type="journal article" date="2007" name="Nature">
        <title>Evolution of genes and genomes on the Drosophila phylogeny.</title>
        <authorList>
            <consortium name="Drosophila 12 Genomes Consortium"/>
            <person name="Clark A.G."/>
            <person name="Eisen M.B."/>
            <person name="Smith D.R."/>
            <person name="Bergman C.M."/>
            <person name="Oliver B."/>
            <person name="Markow T.A."/>
            <person name="Kaufman T.C."/>
            <person name="Kellis M."/>
            <person name="Gelbart W."/>
            <person name="Iyer V.N."/>
            <person name="Pollard D.A."/>
            <person name="Sackton T.B."/>
            <person name="Larracuente A.M."/>
            <person name="Singh N.D."/>
            <person name="Abad J.P."/>
            <person name="Abt D.N."/>
            <person name="Adryan B."/>
            <person name="Aguade M."/>
            <person name="Akashi H."/>
            <person name="Anderson W.W."/>
            <person name="Aquadro C.F."/>
            <person name="Ardell D.H."/>
            <person name="Arguello R."/>
            <person name="Artieri C.G."/>
            <person name="Barbash D.A."/>
            <person name="Barker D."/>
            <person name="Barsanti P."/>
            <person name="Batterham P."/>
            <person name="Batzoglou S."/>
            <person name="Begun D."/>
            <person name="Bhutkar A."/>
            <person name="Blanco E."/>
            <person name="Bosak S.A."/>
            <person name="Bradley R.K."/>
            <person name="Brand A.D."/>
            <person name="Brent M.R."/>
            <person name="Brooks A.N."/>
            <person name="Brown R.H."/>
            <person name="Butlin R.K."/>
            <person name="Caggese C."/>
            <person name="Calvi B.R."/>
            <person name="Bernardo de Carvalho A."/>
            <person name="Caspi A."/>
            <person name="Castrezana S."/>
            <person name="Celniker S.E."/>
            <person name="Chang J.L."/>
            <person name="Chapple C."/>
            <person name="Chatterji S."/>
            <person name="Chinwalla A."/>
            <person name="Civetta A."/>
            <person name="Clifton S.W."/>
            <person name="Comeron J.M."/>
            <person name="Costello J.C."/>
            <person name="Coyne J.A."/>
            <person name="Daub J."/>
            <person name="David R.G."/>
            <person name="Delcher A.L."/>
            <person name="Delehaunty K."/>
            <person name="Do C.B."/>
            <person name="Ebling H."/>
            <person name="Edwards K."/>
            <person name="Eickbush T."/>
            <person name="Evans J.D."/>
            <person name="Filipski A."/>
            <person name="Findeiss S."/>
            <person name="Freyhult E."/>
            <person name="Fulton L."/>
            <person name="Fulton R."/>
            <person name="Garcia A.C."/>
            <person name="Gardiner A."/>
            <person name="Garfield D.A."/>
            <person name="Garvin B.E."/>
            <person name="Gibson G."/>
            <person name="Gilbert D."/>
            <person name="Gnerre S."/>
            <person name="Godfrey J."/>
            <person name="Good R."/>
            <person name="Gotea V."/>
            <person name="Gravely B."/>
            <person name="Greenberg A.J."/>
            <person name="Griffiths-Jones S."/>
            <person name="Gross S."/>
            <person name="Guigo R."/>
            <person name="Gustafson E.A."/>
            <person name="Haerty W."/>
            <person name="Hahn M.W."/>
            <person name="Halligan D.L."/>
            <person name="Halpern A.L."/>
            <person name="Halter G.M."/>
            <person name="Han M.V."/>
            <person name="Heger A."/>
            <person name="Hillier L."/>
            <person name="Hinrichs A.S."/>
            <person name="Holmes I."/>
            <person name="Hoskins R.A."/>
            <person name="Hubisz M.J."/>
            <person name="Hultmark D."/>
            <person name="Huntley M.A."/>
            <person name="Jaffe D.B."/>
            <person name="Jagadeeshan S."/>
            <person name="Jeck W.R."/>
            <person name="Johnson J."/>
            <person name="Jones C.D."/>
            <person name="Jordan W.C."/>
            <person name="Karpen G.H."/>
            <person name="Kataoka E."/>
            <person name="Keightley P.D."/>
            <person name="Kheradpour P."/>
            <person name="Kirkness E.F."/>
            <person name="Koerich L.B."/>
            <person name="Kristiansen K."/>
            <person name="Kudrna D."/>
            <person name="Kulathinal R.J."/>
            <person name="Kumar S."/>
            <person name="Kwok R."/>
            <person name="Lander E."/>
            <person name="Langley C.H."/>
            <person name="Lapoint R."/>
            <person name="Lazzaro B.P."/>
            <person name="Lee S.J."/>
            <person name="Levesque L."/>
            <person name="Li R."/>
            <person name="Lin C.F."/>
            <person name="Lin M.F."/>
            <person name="Lindblad-Toh K."/>
            <person name="Llopart A."/>
            <person name="Long M."/>
            <person name="Low L."/>
            <person name="Lozovsky E."/>
            <person name="Lu J."/>
            <person name="Luo M."/>
            <person name="Machado C.A."/>
            <person name="Makalowski W."/>
            <person name="Marzo M."/>
            <person name="Matsuda M."/>
            <person name="Matzkin L."/>
            <person name="McAllister B."/>
            <person name="McBride C.S."/>
            <person name="McKernan B."/>
            <person name="McKernan K."/>
            <person name="Mendez-Lago M."/>
            <person name="Minx P."/>
            <person name="Mollenhauer M.U."/>
            <person name="Montooth K."/>
            <person name="Mount S.M."/>
            <person name="Mu X."/>
            <person name="Myers E."/>
            <person name="Negre B."/>
            <person name="Newfeld S."/>
            <person name="Nielsen R."/>
            <person name="Noor M.A."/>
            <person name="O'Grady P."/>
            <person name="Pachter L."/>
            <person name="Papaceit M."/>
            <person name="Parisi M.J."/>
            <person name="Parisi M."/>
            <person name="Parts L."/>
            <person name="Pedersen J.S."/>
            <person name="Pesole G."/>
            <person name="Phillippy A.M."/>
            <person name="Ponting C.P."/>
            <person name="Pop M."/>
            <person name="Porcelli D."/>
            <person name="Powell J.R."/>
            <person name="Prohaska S."/>
            <person name="Pruitt K."/>
            <person name="Puig M."/>
            <person name="Quesneville H."/>
            <person name="Ram K.R."/>
            <person name="Rand D."/>
            <person name="Rasmussen M.D."/>
            <person name="Reed L.K."/>
            <person name="Reenan R."/>
            <person name="Reily A."/>
            <person name="Remington K.A."/>
            <person name="Rieger T.T."/>
            <person name="Ritchie M.G."/>
            <person name="Robin C."/>
            <person name="Rogers Y.H."/>
            <person name="Rohde C."/>
            <person name="Rozas J."/>
            <person name="Rubenfield M.J."/>
            <person name="Ruiz A."/>
            <person name="Russo S."/>
            <person name="Salzberg S.L."/>
            <person name="Sanchez-Gracia A."/>
            <person name="Saranga D.J."/>
            <person name="Sato H."/>
            <person name="Schaeffer S.W."/>
            <person name="Schatz M.C."/>
            <person name="Schlenke T."/>
            <person name="Schwartz R."/>
            <person name="Segarra C."/>
            <person name="Singh R.S."/>
            <person name="Sirot L."/>
            <person name="Sirota M."/>
            <person name="Sisneros N.B."/>
            <person name="Smith C.D."/>
            <person name="Smith T.F."/>
            <person name="Spieth J."/>
            <person name="Stage D.E."/>
            <person name="Stark A."/>
            <person name="Stephan W."/>
            <person name="Strausberg R.L."/>
            <person name="Strempel S."/>
            <person name="Sturgill D."/>
            <person name="Sutton G."/>
            <person name="Sutton G.G."/>
            <person name="Tao W."/>
            <person name="Teichmann S."/>
            <person name="Tobari Y.N."/>
            <person name="Tomimura Y."/>
            <person name="Tsolas J.M."/>
            <person name="Valente V.L."/>
            <person name="Venter E."/>
            <person name="Venter J.C."/>
            <person name="Vicario S."/>
            <person name="Vieira F.G."/>
            <person name="Vilella A.J."/>
            <person name="Villasante A."/>
            <person name="Walenz B."/>
            <person name="Wang J."/>
            <person name="Wasserman M."/>
            <person name="Watts T."/>
            <person name="Wilson D."/>
            <person name="Wilson R.K."/>
            <person name="Wing R.A."/>
            <person name="Wolfner M.F."/>
            <person name="Wong A."/>
            <person name="Wong G.K."/>
            <person name="Wu C.I."/>
            <person name="Wu G."/>
            <person name="Yamamoto D."/>
            <person name="Yang H.P."/>
            <person name="Yang S.P."/>
            <person name="Yorke J.A."/>
            <person name="Yoshida K."/>
            <person name="Zdobnov E."/>
            <person name="Zhang P."/>
            <person name="Zhang Y."/>
            <person name="Zimin A.V."/>
            <person name="Baldwin J."/>
            <person name="Abdouelleil A."/>
            <person name="Abdulkadir J."/>
            <person name="Abebe A."/>
            <person name="Abera B."/>
            <person name="Abreu J."/>
            <person name="Acer S.C."/>
            <person name="Aftuck L."/>
            <person name="Alexander A."/>
            <person name="An P."/>
            <person name="Anderson E."/>
            <person name="Anderson S."/>
            <person name="Arachi H."/>
            <person name="Azer M."/>
            <person name="Bachantsang P."/>
            <person name="Barry A."/>
            <person name="Bayul T."/>
            <person name="Berlin A."/>
            <person name="Bessette D."/>
            <person name="Bloom T."/>
            <person name="Blye J."/>
            <person name="Boguslavskiy L."/>
            <person name="Bonnet C."/>
            <person name="Boukhgalter B."/>
            <person name="Bourzgui I."/>
            <person name="Brown A."/>
            <person name="Cahill P."/>
            <person name="Channer S."/>
            <person name="Cheshatsang Y."/>
            <person name="Chuda L."/>
            <person name="Citroen M."/>
            <person name="Collymore A."/>
            <person name="Cooke P."/>
            <person name="Costello M."/>
            <person name="D'Aco K."/>
            <person name="Daza R."/>
            <person name="De Haan G."/>
            <person name="DeGray S."/>
            <person name="DeMaso C."/>
            <person name="Dhargay N."/>
            <person name="Dooley K."/>
            <person name="Dooley E."/>
            <person name="Doricent M."/>
            <person name="Dorje P."/>
            <person name="Dorjee K."/>
            <person name="Dupes A."/>
            <person name="Elong R."/>
            <person name="Falk J."/>
            <person name="Farina A."/>
            <person name="Faro S."/>
            <person name="Ferguson D."/>
            <person name="Fisher S."/>
            <person name="Foley C.D."/>
            <person name="Franke A."/>
            <person name="Friedrich D."/>
            <person name="Gadbois L."/>
            <person name="Gearin G."/>
            <person name="Gearin C.R."/>
            <person name="Giannoukos G."/>
            <person name="Goode T."/>
            <person name="Graham J."/>
            <person name="Grandbois E."/>
            <person name="Grewal S."/>
            <person name="Gyaltsen K."/>
            <person name="Hafez N."/>
            <person name="Hagos B."/>
            <person name="Hall J."/>
            <person name="Henson C."/>
            <person name="Hollinger A."/>
            <person name="Honan T."/>
            <person name="Huard M.D."/>
            <person name="Hughes L."/>
            <person name="Hurhula B."/>
            <person name="Husby M.E."/>
            <person name="Kamat A."/>
            <person name="Kanga B."/>
            <person name="Kashin S."/>
            <person name="Khazanovich D."/>
            <person name="Kisner P."/>
            <person name="Lance K."/>
            <person name="Lara M."/>
            <person name="Lee W."/>
            <person name="Lennon N."/>
            <person name="Letendre F."/>
            <person name="LeVine R."/>
            <person name="Lipovsky A."/>
            <person name="Liu X."/>
            <person name="Liu J."/>
            <person name="Liu S."/>
            <person name="Lokyitsang T."/>
            <person name="Lokyitsang Y."/>
            <person name="Lubonja R."/>
            <person name="Lui A."/>
            <person name="MacDonald P."/>
            <person name="Magnisalis V."/>
            <person name="Maru K."/>
            <person name="Matthews C."/>
            <person name="McCusker W."/>
            <person name="McDonough S."/>
            <person name="Mehta T."/>
            <person name="Meldrim J."/>
            <person name="Meneus L."/>
            <person name="Mihai O."/>
            <person name="Mihalev A."/>
            <person name="Mihova T."/>
            <person name="Mittelman R."/>
            <person name="Mlenga V."/>
            <person name="Montmayeur A."/>
            <person name="Mulrain L."/>
            <person name="Navidi A."/>
            <person name="Naylor J."/>
            <person name="Negash T."/>
            <person name="Nguyen T."/>
            <person name="Nguyen N."/>
            <person name="Nicol R."/>
            <person name="Norbu C."/>
            <person name="Norbu N."/>
            <person name="Novod N."/>
            <person name="O'Neill B."/>
            <person name="Osman S."/>
            <person name="Markiewicz E."/>
            <person name="Oyono O.L."/>
            <person name="Patti C."/>
            <person name="Phunkhang P."/>
            <person name="Pierre F."/>
            <person name="Priest M."/>
            <person name="Raghuraman S."/>
            <person name="Rege F."/>
            <person name="Reyes R."/>
            <person name="Rise C."/>
            <person name="Rogov P."/>
            <person name="Ross K."/>
            <person name="Ryan E."/>
            <person name="Settipalli S."/>
            <person name="Shea T."/>
            <person name="Sherpa N."/>
            <person name="Shi L."/>
            <person name="Shih D."/>
            <person name="Sparrow T."/>
            <person name="Spaulding J."/>
            <person name="Stalker J."/>
            <person name="Stange-Thomann N."/>
            <person name="Stavropoulos S."/>
            <person name="Stone C."/>
            <person name="Strader C."/>
            <person name="Tesfaye S."/>
            <person name="Thomson T."/>
            <person name="Thoulutsang Y."/>
            <person name="Thoulutsang D."/>
            <person name="Topham K."/>
            <person name="Topping I."/>
            <person name="Tsamla T."/>
            <person name="Vassiliev H."/>
            <person name="Vo A."/>
            <person name="Wangchuk T."/>
            <person name="Wangdi T."/>
            <person name="Weiand M."/>
            <person name="Wilkinson J."/>
            <person name="Wilson A."/>
            <person name="Yadav S."/>
            <person name="Young G."/>
            <person name="Yu Q."/>
            <person name="Zembek L."/>
            <person name="Zhong D."/>
            <person name="Zimmer A."/>
            <person name="Zwirko Z."/>
            <person name="Jaffe D.B."/>
            <person name="Alvarez P."/>
            <person name="Brockman W."/>
            <person name="Butler J."/>
            <person name="Chin C."/>
            <person name="Gnerre S."/>
            <person name="Grabherr M."/>
            <person name="Kleber M."/>
            <person name="Mauceli E."/>
            <person name="MacCallum I."/>
        </authorList>
    </citation>
    <scope>NUCLEOTIDE SEQUENCE [LARGE SCALE GENOMIC DNA]</scope>
    <source>
        <strain evidence="3">Rob3c / Tucson 14021-0248.25</strain>
    </source>
</reference>
<keyword evidence="1" id="KW-0472">Membrane</keyword>
<protein>
    <submittedName>
        <fullName evidence="2">GM12296</fullName>
    </submittedName>
</protein>
<feature type="transmembrane region" description="Helical" evidence="1">
    <location>
        <begin position="47"/>
        <end position="69"/>
    </location>
</feature>
<evidence type="ECO:0000313" key="3">
    <source>
        <dbReference type="Proteomes" id="UP000001292"/>
    </source>
</evidence>
<dbReference type="Proteomes" id="UP000001292">
    <property type="component" value="Unassembled WGS sequence"/>
</dbReference>
<dbReference type="AlphaFoldDB" id="B4I165"/>
<dbReference type="KEGG" id="dse:6612582"/>
<keyword evidence="1" id="KW-1133">Transmembrane helix</keyword>
<name>B4I165_DROSE</name>
<organism evidence="3">
    <name type="scientific">Drosophila sechellia</name>
    <name type="common">Fruit fly</name>
    <dbReference type="NCBI Taxonomy" id="7238"/>
    <lineage>
        <taxon>Eukaryota</taxon>
        <taxon>Metazoa</taxon>
        <taxon>Ecdysozoa</taxon>
        <taxon>Arthropoda</taxon>
        <taxon>Hexapoda</taxon>
        <taxon>Insecta</taxon>
        <taxon>Pterygota</taxon>
        <taxon>Neoptera</taxon>
        <taxon>Endopterygota</taxon>
        <taxon>Diptera</taxon>
        <taxon>Brachycera</taxon>
        <taxon>Muscomorpha</taxon>
        <taxon>Ephydroidea</taxon>
        <taxon>Drosophilidae</taxon>
        <taxon>Drosophila</taxon>
        <taxon>Sophophora</taxon>
    </lineage>
</organism>
<dbReference type="STRING" id="7238.B4I165"/>
<gene>
    <name evidence="2" type="primary">Dsec\GM12296</name>
    <name evidence="2" type="ORF">Dsec_GM12296</name>
</gene>
<dbReference type="OMA" id="GNMRPAH"/>